<dbReference type="Proteomes" id="UP000515561">
    <property type="component" value="Chromosome"/>
</dbReference>
<dbReference type="KEGG" id="acel:acsn021_07340"/>
<name>A0A6S6R0P4_9FIRM</name>
<dbReference type="RefSeq" id="WP_197978592.1">
    <property type="nucleotide sequence ID" value="NZ_AP023367.1"/>
</dbReference>
<evidence type="ECO:0000313" key="1">
    <source>
        <dbReference type="EMBL" id="BCJ93165.1"/>
    </source>
</evidence>
<protein>
    <submittedName>
        <fullName evidence="1">Uncharacterized protein</fullName>
    </submittedName>
</protein>
<dbReference type="EMBL" id="AP023367">
    <property type="protein sequence ID" value="BCJ93165.1"/>
    <property type="molecule type" value="Genomic_DNA"/>
</dbReference>
<evidence type="ECO:0000313" key="2">
    <source>
        <dbReference type="Proteomes" id="UP000515561"/>
    </source>
</evidence>
<sequence>MKTNISKKENTAMDYLEYALYAFGGLGLEILVMMLENRFWGVQSGEWTVMQHVIHWSITCLIWGVIGYALLKKALKIRTENRKINWYAAGAIIIASIVYTSVTWKGFKPAIELHNNGIVKFAAQYIYYAVESLLILLIIVHGQKAFEKWFKNTKHIPFGALLLAMTWGIIHILTQGVATGIYACIQAISFGCIYLVLNKDIKYSYIAITFMFML</sequence>
<keyword evidence="2" id="KW-1185">Reference proteome</keyword>
<organism evidence="1 2">
    <name type="scientific">Anaerocolumna cellulosilytica</name>
    <dbReference type="NCBI Taxonomy" id="433286"/>
    <lineage>
        <taxon>Bacteria</taxon>
        <taxon>Bacillati</taxon>
        <taxon>Bacillota</taxon>
        <taxon>Clostridia</taxon>
        <taxon>Lachnospirales</taxon>
        <taxon>Lachnospiraceae</taxon>
        <taxon>Anaerocolumna</taxon>
    </lineage>
</organism>
<gene>
    <name evidence="1" type="ORF">acsn021_07340</name>
</gene>
<proteinExistence type="predicted"/>
<accession>A0A6S6R0P4</accession>
<reference evidence="1 2" key="1">
    <citation type="journal article" date="2016" name="Int. J. Syst. Evol. Microbiol.">
        <title>Descriptions of Anaerotaenia torta gen. nov., sp. nov. and Anaerocolumna cellulosilytica gen. nov., sp. nov. isolated from a methanogenic reactor of cattle waste.</title>
        <authorList>
            <person name="Uek A."/>
            <person name="Ohtaki Y."/>
            <person name="Kaku N."/>
            <person name="Ueki K."/>
        </authorList>
    </citation>
    <scope>NUCLEOTIDE SEQUENCE [LARGE SCALE GENOMIC DNA]</scope>
    <source>
        <strain evidence="1 2">SN021</strain>
    </source>
</reference>
<dbReference type="AlphaFoldDB" id="A0A6S6R0P4"/>